<protein>
    <recommendedName>
        <fullName evidence="14">Beta-ketoacyl-[acyl-carrier-protein] synthase III</fullName>
        <shortName evidence="14">Beta-ketoacyl-ACP synthase III</shortName>
        <shortName evidence="14">KAS III</shortName>
        <ecNumber evidence="14">2.3.1.180</ecNumber>
    </recommendedName>
    <alternativeName>
        <fullName evidence="14">3-oxoacyl-[acyl-carrier-protein] synthase 3</fullName>
    </alternativeName>
    <alternativeName>
        <fullName evidence="14">3-oxoacyl-[acyl-carrier-protein] synthase III</fullName>
    </alternativeName>
</protein>
<comment type="subunit">
    <text evidence="14">Homodimer.</text>
</comment>
<feature type="active site" evidence="14">
    <location>
        <position position="287"/>
    </location>
</feature>
<dbReference type="EC" id="2.3.1.180" evidence="14"/>
<comment type="subcellular location">
    <subcellularLocation>
        <location evidence="14">Cytoplasm</location>
    </subcellularLocation>
</comment>
<evidence type="ECO:0000256" key="11">
    <source>
        <dbReference type="ARBA" id="ARBA00052407"/>
    </source>
</evidence>
<evidence type="ECO:0000313" key="17">
    <source>
        <dbReference type="EMBL" id="ACX52091.1"/>
    </source>
</evidence>
<keyword evidence="6 14" id="KW-0276">Fatty acid metabolism</keyword>
<keyword evidence="9 14" id="KW-0012">Acyltransferase</keyword>
<evidence type="ECO:0000256" key="5">
    <source>
        <dbReference type="ARBA" id="ARBA00022679"/>
    </source>
</evidence>
<organism evidence="17 18">
    <name type="scientific">Ammonifex degensii (strain DSM 10501 / KC4)</name>
    <dbReference type="NCBI Taxonomy" id="429009"/>
    <lineage>
        <taxon>Bacteria</taxon>
        <taxon>Bacillati</taxon>
        <taxon>Bacillota</taxon>
        <taxon>Clostridia</taxon>
        <taxon>Thermoanaerobacterales</taxon>
        <taxon>Thermoanaerobacteraceae</taxon>
        <taxon>Ammonifex</taxon>
    </lineage>
</organism>
<sequence>MSGWPLRVGIVGLGMYVPEKVLTNFDLEKMVDTSDAWIRERTGIRERRIAAPEDSTSDLATRAAKEALAAANLSPEEIDLIIVATASPDMLFPATACLVQANLGASRAAAFDLEAGCSGFIYGLAVGAQFIATGSCRHVLVIGAETLSRLTNWEDRSTCVLFGDGAGAAVLSPVSPPRGILSFYLRSDGSGGELLKLPAGAARLPASRETVERRLHFIAMNGREVFKFAVRAMEEAALEALNRAGVSSQEIDCFVPHQANIRIIDATAKRLGLPPEKVVVNIDRYGNTSAASIPIALYEAVAQGKIKPGESTVLMVAFGAGLTWGSVLMRY</sequence>
<dbReference type="GO" id="GO:0004315">
    <property type="term" value="F:3-oxoacyl-[acyl-carrier-protein] synthase activity"/>
    <property type="evidence" value="ECO:0007669"/>
    <property type="project" value="InterPro"/>
</dbReference>
<dbReference type="RefSeq" id="WP_015738968.1">
    <property type="nucleotide sequence ID" value="NC_013385.1"/>
</dbReference>
<dbReference type="OrthoDB" id="9815506at2"/>
<keyword evidence="7 14" id="KW-0443">Lipid metabolism</keyword>
<evidence type="ECO:0000256" key="3">
    <source>
        <dbReference type="ARBA" id="ARBA00022490"/>
    </source>
</evidence>
<dbReference type="SUPFAM" id="SSF53901">
    <property type="entry name" value="Thiolase-like"/>
    <property type="match status" value="1"/>
</dbReference>
<evidence type="ECO:0000256" key="4">
    <source>
        <dbReference type="ARBA" id="ARBA00022516"/>
    </source>
</evidence>
<comment type="catalytic activity">
    <reaction evidence="13">
        <text>3-methylbutanoyl-CoA + malonyl-[ACP] + H(+) = 5-methyl-3-oxohexanoyl-[ACP] + CO2 + CoA</text>
        <dbReference type="Rhea" id="RHEA:42272"/>
        <dbReference type="Rhea" id="RHEA-COMP:9623"/>
        <dbReference type="Rhea" id="RHEA-COMP:9941"/>
        <dbReference type="ChEBI" id="CHEBI:15378"/>
        <dbReference type="ChEBI" id="CHEBI:16526"/>
        <dbReference type="ChEBI" id="CHEBI:57287"/>
        <dbReference type="ChEBI" id="CHEBI:57345"/>
        <dbReference type="ChEBI" id="CHEBI:78449"/>
        <dbReference type="ChEBI" id="CHEBI:78822"/>
        <dbReference type="EC" id="2.3.1.300"/>
    </reaction>
    <physiologicalReaction direction="left-to-right" evidence="13">
        <dbReference type="Rhea" id="RHEA:42273"/>
    </physiologicalReaction>
</comment>
<dbReference type="AlphaFoldDB" id="C9RCW4"/>
<dbReference type="UniPathway" id="UPA00094"/>
<dbReference type="GO" id="GO:0006633">
    <property type="term" value="P:fatty acid biosynthetic process"/>
    <property type="evidence" value="ECO:0007669"/>
    <property type="project" value="UniProtKB-UniRule"/>
</dbReference>
<dbReference type="GO" id="GO:0005737">
    <property type="term" value="C:cytoplasm"/>
    <property type="evidence" value="ECO:0007669"/>
    <property type="project" value="UniProtKB-SubCell"/>
</dbReference>
<dbReference type="CDD" id="cd00830">
    <property type="entry name" value="KAS_III"/>
    <property type="match status" value="1"/>
</dbReference>
<keyword evidence="5 14" id="KW-0808">Transferase</keyword>
<dbReference type="Proteomes" id="UP000002620">
    <property type="component" value="Chromosome"/>
</dbReference>
<comment type="function">
    <text evidence="14">Catalyzes the condensation reaction of fatty acid synthesis by the addition to an acyl acceptor of two carbons from malonyl-ACP. Catalyzes the first condensation reaction which initiates fatty acid synthesis and may therefore play a role in governing the total rate of fatty acid production. Possesses both acetoacetyl-ACP synthase and acetyl transacylase activities. Its substrate specificity determines the biosynthesis of branched-chain and/or straight-chain of fatty acids.</text>
</comment>
<evidence type="ECO:0000256" key="14">
    <source>
        <dbReference type="HAMAP-Rule" id="MF_01815"/>
    </source>
</evidence>
<keyword evidence="4 14" id="KW-0444">Lipid biosynthesis</keyword>
<evidence type="ECO:0000256" key="7">
    <source>
        <dbReference type="ARBA" id="ARBA00023098"/>
    </source>
</evidence>
<evidence type="ECO:0000256" key="12">
    <source>
        <dbReference type="ARBA" id="ARBA00052467"/>
    </source>
</evidence>
<comment type="similarity">
    <text evidence="2 14">Belongs to the thiolase-like superfamily. FabH family.</text>
</comment>
<comment type="pathway">
    <text evidence="1 14">Lipid metabolism; fatty acid biosynthesis.</text>
</comment>
<dbReference type="Gene3D" id="3.40.47.10">
    <property type="match status" value="1"/>
</dbReference>
<dbReference type="HOGENOM" id="CLU_039592_3_1_9"/>
<comment type="catalytic activity">
    <reaction evidence="10">
        <text>malonyl-[ACP] + acetyl-CoA + H(+) = 3-oxobutanoyl-[ACP] + CO2 + CoA</text>
        <dbReference type="Rhea" id="RHEA:12080"/>
        <dbReference type="Rhea" id="RHEA-COMP:9623"/>
        <dbReference type="Rhea" id="RHEA-COMP:9625"/>
        <dbReference type="ChEBI" id="CHEBI:15378"/>
        <dbReference type="ChEBI" id="CHEBI:16526"/>
        <dbReference type="ChEBI" id="CHEBI:57287"/>
        <dbReference type="ChEBI" id="CHEBI:57288"/>
        <dbReference type="ChEBI" id="CHEBI:78449"/>
        <dbReference type="ChEBI" id="CHEBI:78450"/>
        <dbReference type="EC" id="2.3.1.180"/>
    </reaction>
    <physiologicalReaction direction="left-to-right" evidence="10">
        <dbReference type="Rhea" id="RHEA:12081"/>
    </physiologicalReaction>
</comment>
<comment type="domain">
    <text evidence="14">The last Arg residue of the ACP-binding site is essential for the weak association between ACP/AcpP and FabH.</text>
</comment>
<proteinExistence type="inferred from homology"/>
<dbReference type="InterPro" id="IPR013751">
    <property type="entry name" value="ACP_syn_III_N"/>
</dbReference>
<dbReference type="InterPro" id="IPR004655">
    <property type="entry name" value="FabH"/>
</dbReference>
<evidence type="ECO:0000259" key="15">
    <source>
        <dbReference type="Pfam" id="PF08541"/>
    </source>
</evidence>
<dbReference type="HAMAP" id="MF_01815">
    <property type="entry name" value="FabH"/>
    <property type="match status" value="1"/>
</dbReference>
<accession>C9RCW4</accession>
<evidence type="ECO:0000256" key="13">
    <source>
        <dbReference type="ARBA" id="ARBA00052985"/>
    </source>
</evidence>
<feature type="domain" description="Beta-ketoacyl-[acyl-carrier-protein] synthase III C-terminal" evidence="15">
    <location>
        <begin position="241"/>
        <end position="331"/>
    </location>
</feature>
<dbReference type="PANTHER" id="PTHR34069:SF2">
    <property type="entry name" value="BETA-KETOACYL-[ACYL-CARRIER-PROTEIN] SYNTHASE III"/>
    <property type="match status" value="1"/>
</dbReference>
<name>C9RCW4_AMMDK</name>
<feature type="domain" description="Beta-ketoacyl-[acyl-carrier-protein] synthase III N-terminal" evidence="16">
    <location>
        <begin position="111"/>
        <end position="189"/>
    </location>
</feature>
<keyword evidence="8 14" id="KW-0275">Fatty acid biosynthesis</keyword>
<dbReference type="STRING" id="429009.Adeg_0956"/>
<dbReference type="NCBIfam" id="NF006829">
    <property type="entry name" value="PRK09352.1"/>
    <property type="match status" value="1"/>
</dbReference>
<reference evidence="17 18" key="1">
    <citation type="submission" date="2009-10" db="EMBL/GenBank/DDBJ databases">
        <title>Complete sequence of chromosome of Ammonifex degensii KC4.</title>
        <authorList>
            <consortium name="US DOE Joint Genome Institute"/>
            <person name="Kerfeld C."/>
            <person name="Goodner B."/>
            <person name="Huber H."/>
            <person name="Stetter K."/>
            <person name="Lucas S."/>
            <person name="Copeland A."/>
            <person name="Lapidus A."/>
            <person name="Glavina del Rio T."/>
            <person name="Dalin E."/>
            <person name="Tice H."/>
            <person name="Bruce D."/>
            <person name="Goodwin L."/>
            <person name="Pitluck S."/>
            <person name="Saunders E."/>
            <person name="Brettin T."/>
            <person name="Detter J.C."/>
            <person name="Han C."/>
            <person name="Larimer F."/>
            <person name="Land M."/>
            <person name="Hauser L."/>
            <person name="Kyrpides N."/>
            <person name="Ovchinnikova G."/>
            <person name="Richardson P."/>
        </authorList>
    </citation>
    <scope>NUCLEOTIDE SEQUENCE [LARGE SCALE GENOMIC DNA]</scope>
    <source>
        <strain evidence="18">DSM 10501 / KC4</strain>
    </source>
</reference>
<gene>
    <name evidence="14" type="primary">fabH</name>
    <name evidence="17" type="ordered locus">Adeg_0956</name>
</gene>
<comment type="catalytic activity">
    <reaction evidence="12">
        <text>2-methylpropanoyl-CoA + malonyl-[ACP] + H(+) = 4-methyl-3-oxopentanoyl-[ACP] + CO2 + CoA</text>
        <dbReference type="Rhea" id="RHEA:42268"/>
        <dbReference type="Rhea" id="RHEA-COMP:9623"/>
        <dbReference type="Rhea" id="RHEA-COMP:9940"/>
        <dbReference type="ChEBI" id="CHEBI:15378"/>
        <dbReference type="ChEBI" id="CHEBI:16526"/>
        <dbReference type="ChEBI" id="CHEBI:57287"/>
        <dbReference type="ChEBI" id="CHEBI:57338"/>
        <dbReference type="ChEBI" id="CHEBI:78449"/>
        <dbReference type="ChEBI" id="CHEBI:78820"/>
        <dbReference type="EC" id="2.3.1.300"/>
    </reaction>
    <physiologicalReaction direction="left-to-right" evidence="12">
        <dbReference type="Rhea" id="RHEA:42269"/>
    </physiologicalReaction>
</comment>
<evidence type="ECO:0000256" key="1">
    <source>
        <dbReference type="ARBA" id="ARBA00005194"/>
    </source>
</evidence>
<dbReference type="EMBL" id="CP001785">
    <property type="protein sequence ID" value="ACX52091.1"/>
    <property type="molecule type" value="Genomic_DNA"/>
</dbReference>
<dbReference type="Pfam" id="PF08541">
    <property type="entry name" value="ACP_syn_III_C"/>
    <property type="match status" value="1"/>
</dbReference>
<evidence type="ECO:0000256" key="9">
    <source>
        <dbReference type="ARBA" id="ARBA00023315"/>
    </source>
</evidence>
<evidence type="ECO:0000256" key="6">
    <source>
        <dbReference type="ARBA" id="ARBA00022832"/>
    </source>
</evidence>
<feature type="active site" evidence="14">
    <location>
        <position position="257"/>
    </location>
</feature>
<evidence type="ECO:0000313" key="18">
    <source>
        <dbReference type="Proteomes" id="UP000002620"/>
    </source>
</evidence>
<feature type="active site" evidence="14">
    <location>
        <position position="117"/>
    </location>
</feature>
<dbReference type="PANTHER" id="PTHR34069">
    <property type="entry name" value="3-OXOACYL-[ACYL-CARRIER-PROTEIN] SYNTHASE 3"/>
    <property type="match status" value="1"/>
</dbReference>
<dbReference type="KEGG" id="adg:Adeg_0956"/>
<keyword evidence="3 14" id="KW-0963">Cytoplasm</keyword>
<dbReference type="Pfam" id="PF08545">
    <property type="entry name" value="ACP_syn_III"/>
    <property type="match status" value="1"/>
</dbReference>
<evidence type="ECO:0000256" key="10">
    <source>
        <dbReference type="ARBA" id="ARBA00051096"/>
    </source>
</evidence>
<comment type="catalytic activity">
    <reaction evidence="11">
        <text>(2S)-2-methylbutanoyl-CoA + malonyl-[ACP] + H(+) = (4S)-4-methyl-3-oxohexanoyl-[ACP] + CO2 + CoA</text>
        <dbReference type="Rhea" id="RHEA:42276"/>
        <dbReference type="Rhea" id="RHEA-COMP:9623"/>
        <dbReference type="Rhea" id="RHEA-COMP:17148"/>
        <dbReference type="ChEBI" id="CHEBI:15378"/>
        <dbReference type="ChEBI" id="CHEBI:16526"/>
        <dbReference type="ChEBI" id="CHEBI:57287"/>
        <dbReference type="ChEBI" id="CHEBI:78449"/>
        <dbReference type="ChEBI" id="CHEBI:88166"/>
        <dbReference type="ChEBI" id="CHEBI:167462"/>
        <dbReference type="EC" id="2.3.1.300"/>
    </reaction>
    <physiologicalReaction direction="left-to-right" evidence="11">
        <dbReference type="Rhea" id="RHEA:42277"/>
    </physiologicalReaction>
</comment>
<dbReference type="GO" id="GO:0033818">
    <property type="term" value="F:beta-ketoacyl-acyl-carrier-protein synthase III activity"/>
    <property type="evidence" value="ECO:0007669"/>
    <property type="project" value="UniProtKB-UniRule"/>
</dbReference>
<evidence type="ECO:0000256" key="2">
    <source>
        <dbReference type="ARBA" id="ARBA00008642"/>
    </source>
</evidence>
<keyword evidence="14" id="KW-0511">Multifunctional enzyme</keyword>
<dbReference type="GO" id="GO:0044550">
    <property type="term" value="P:secondary metabolite biosynthetic process"/>
    <property type="evidence" value="ECO:0007669"/>
    <property type="project" value="TreeGrafter"/>
</dbReference>
<dbReference type="NCBIfam" id="TIGR00747">
    <property type="entry name" value="fabH"/>
    <property type="match status" value="1"/>
</dbReference>
<dbReference type="FunFam" id="3.40.47.10:FF:000004">
    <property type="entry name" value="3-oxoacyl-[acyl-carrier-protein] synthase 3"/>
    <property type="match status" value="1"/>
</dbReference>
<evidence type="ECO:0000259" key="16">
    <source>
        <dbReference type="Pfam" id="PF08545"/>
    </source>
</evidence>
<dbReference type="InterPro" id="IPR013747">
    <property type="entry name" value="ACP_syn_III_C"/>
</dbReference>
<keyword evidence="18" id="KW-1185">Reference proteome</keyword>
<dbReference type="eggNOG" id="COG0332">
    <property type="taxonomic scope" value="Bacteria"/>
</dbReference>
<feature type="region of interest" description="ACP-binding" evidence="14">
    <location>
        <begin position="258"/>
        <end position="262"/>
    </location>
</feature>
<dbReference type="InterPro" id="IPR016039">
    <property type="entry name" value="Thiolase-like"/>
</dbReference>
<evidence type="ECO:0000256" key="8">
    <source>
        <dbReference type="ARBA" id="ARBA00023160"/>
    </source>
</evidence>